<feature type="compositionally biased region" description="Basic and acidic residues" evidence="1">
    <location>
        <begin position="201"/>
        <end position="211"/>
    </location>
</feature>
<dbReference type="InterPro" id="IPR021235">
    <property type="entry name" value="DUF2637"/>
</dbReference>
<dbReference type="AlphaFoldDB" id="A0A4T2B7S2"/>
<proteinExistence type="predicted"/>
<sequence>MILTDAVIDPAKGLPKFLTGTQIDARNSTGLAWVVIVLVLAIGVLSMWASFEAQLAVAGWAKLDGPAAIAVPGVIDGSIVVFSVAAVIQRSRGMSTLISWLFVGLYTAISMAGNSIHVLTESSITDQSSMIRAVGGSFVAAMMPVSVWLVTHVMTQLLVKVPKESREEIAAQIAAEDVAFKVERESVEAEIREQARRAEEMLEQQQEHEAAEAEWEELVRSSVEAAPGSPDRIAVEKRVRETLEEFDNNASKTAAFLRMEYHRVRHIRNKIAELQETTI</sequence>
<keyword evidence="2" id="KW-0472">Membrane</keyword>
<keyword evidence="2" id="KW-0812">Transmembrane</keyword>
<dbReference type="Pfam" id="PF10935">
    <property type="entry name" value="DUF2637"/>
    <property type="match status" value="1"/>
</dbReference>
<keyword evidence="4" id="KW-1185">Reference proteome</keyword>
<feature type="transmembrane region" description="Helical" evidence="2">
    <location>
        <begin position="100"/>
        <end position="119"/>
    </location>
</feature>
<evidence type="ECO:0000256" key="1">
    <source>
        <dbReference type="SAM" id="MobiDB-lite"/>
    </source>
</evidence>
<keyword evidence="2" id="KW-1133">Transmembrane helix</keyword>
<feature type="transmembrane region" description="Helical" evidence="2">
    <location>
        <begin position="131"/>
        <end position="150"/>
    </location>
</feature>
<accession>A0A4T2B7S2</accession>
<evidence type="ECO:0000313" key="3">
    <source>
        <dbReference type="EMBL" id="TIH27073.1"/>
    </source>
</evidence>
<evidence type="ECO:0000313" key="4">
    <source>
        <dbReference type="Proteomes" id="UP000306192"/>
    </source>
</evidence>
<comment type="caution">
    <text evidence="3">The sequence shown here is derived from an EMBL/GenBank/DDBJ whole genome shotgun (WGS) entry which is preliminary data.</text>
</comment>
<feature type="region of interest" description="Disordered" evidence="1">
    <location>
        <begin position="201"/>
        <end position="223"/>
    </location>
</feature>
<gene>
    <name evidence="3" type="ORF">D4765_18605</name>
</gene>
<name>A0A4T2B7S2_9MICO</name>
<organism evidence="3 4">
    <name type="scientific">Subtercola vilae</name>
    <dbReference type="NCBI Taxonomy" id="2056433"/>
    <lineage>
        <taxon>Bacteria</taxon>
        <taxon>Bacillati</taxon>
        <taxon>Actinomycetota</taxon>
        <taxon>Actinomycetes</taxon>
        <taxon>Micrococcales</taxon>
        <taxon>Microbacteriaceae</taxon>
        <taxon>Subtercola</taxon>
    </lineage>
</organism>
<feature type="transmembrane region" description="Helical" evidence="2">
    <location>
        <begin position="69"/>
        <end position="88"/>
    </location>
</feature>
<dbReference type="Proteomes" id="UP000306192">
    <property type="component" value="Unassembled WGS sequence"/>
</dbReference>
<dbReference type="EMBL" id="QYRT01000075">
    <property type="protein sequence ID" value="TIH27073.1"/>
    <property type="molecule type" value="Genomic_DNA"/>
</dbReference>
<feature type="transmembrane region" description="Helical" evidence="2">
    <location>
        <begin position="30"/>
        <end position="49"/>
    </location>
</feature>
<protein>
    <submittedName>
        <fullName evidence="3">DUF2637 domain-containing protein</fullName>
    </submittedName>
</protein>
<reference evidence="3 4" key="1">
    <citation type="journal article" date="2019" name="Microorganisms">
        <title>Systematic Affiliation and Genome Analysis of Subtercola vilae DB165(T) with Particular Emphasis on Cold Adaptation of an Isolate from a High-Altitude Cold Volcano Lake.</title>
        <authorList>
            <person name="Villalobos A.S."/>
            <person name="Wiese J."/>
            <person name="Imhoff J.F."/>
            <person name="Dorador C."/>
            <person name="Keller A."/>
            <person name="Hentschel U."/>
        </authorList>
    </citation>
    <scope>NUCLEOTIDE SEQUENCE [LARGE SCALE GENOMIC DNA]</scope>
    <source>
        <strain evidence="3 4">DB165</strain>
    </source>
</reference>
<evidence type="ECO:0000256" key="2">
    <source>
        <dbReference type="SAM" id="Phobius"/>
    </source>
</evidence>